<dbReference type="OrthoDB" id="5195178at2"/>
<dbReference type="EMBL" id="PVZF01000010">
    <property type="protein sequence ID" value="PRY12619.1"/>
    <property type="molecule type" value="Genomic_DNA"/>
</dbReference>
<sequence length="109" mass="10945">MCGACGTGQVRAPWEAAAGSGPRDLLARARALQTLLAGLRWRVAPWGPSGFTVTRPTGGTLVAPDLDTVTAAALRAGWVPPATTGSSPGDPAADLVLASARRVLSRAAG</sequence>
<reference evidence="1 2" key="1">
    <citation type="submission" date="2018-03" db="EMBL/GenBank/DDBJ databases">
        <title>Genomic Encyclopedia of Archaeal and Bacterial Type Strains, Phase II (KMG-II): from individual species to whole genera.</title>
        <authorList>
            <person name="Goeker M."/>
        </authorList>
    </citation>
    <scope>NUCLEOTIDE SEQUENCE [LARGE SCALE GENOMIC DNA]</scope>
    <source>
        <strain evidence="1 2">DSM 19711</strain>
    </source>
</reference>
<accession>A0A2T0R0F5</accession>
<comment type="caution">
    <text evidence="1">The sequence shown here is derived from an EMBL/GenBank/DDBJ whole genome shotgun (WGS) entry which is preliminary data.</text>
</comment>
<name>A0A2T0R0F5_9ACTN</name>
<gene>
    <name evidence="1" type="ORF">CLV37_110179</name>
</gene>
<organism evidence="1 2">
    <name type="scientific">Kineococcus rhizosphaerae</name>
    <dbReference type="NCBI Taxonomy" id="559628"/>
    <lineage>
        <taxon>Bacteria</taxon>
        <taxon>Bacillati</taxon>
        <taxon>Actinomycetota</taxon>
        <taxon>Actinomycetes</taxon>
        <taxon>Kineosporiales</taxon>
        <taxon>Kineosporiaceae</taxon>
        <taxon>Kineococcus</taxon>
    </lineage>
</organism>
<dbReference type="Proteomes" id="UP000238083">
    <property type="component" value="Unassembled WGS sequence"/>
</dbReference>
<proteinExistence type="predicted"/>
<dbReference type="AlphaFoldDB" id="A0A2T0R0F5"/>
<keyword evidence="2" id="KW-1185">Reference proteome</keyword>
<evidence type="ECO:0000313" key="1">
    <source>
        <dbReference type="EMBL" id="PRY12619.1"/>
    </source>
</evidence>
<dbReference type="RefSeq" id="WP_106213456.1">
    <property type="nucleotide sequence ID" value="NZ_PVZF01000010.1"/>
</dbReference>
<evidence type="ECO:0000313" key="2">
    <source>
        <dbReference type="Proteomes" id="UP000238083"/>
    </source>
</evidence>
<protein>
    <submittedName>
        <fullName evidence="1">Uncharacterized protein</fullName>
    </submittedName>
</protein>